<dbReference type="PATRIC" id="fig|1398.25.peg.1374"/>
<protein>
    <submittedName>
        <fullName evidence="2">Uncharacterized protein</fullName>
    </submittedName>
</protein>
<comment type="caution">
    <text evidence="2">The sequence shown here is derived from an EMBL/GenBank/DDBJ whole genome shotgun (WGS) entry which is preliminary data.</text>
</comment>
<sequence length="49" mass="5583">MKSEYRGLPDEGSGKVPPGREHRDPAEESHLFKKIRPESCLKDQVPFFG</sequence>
<dbReference type="AlphaFoldDB" id="A0A150KII7"/>
<organism evidence="2 3">
    <name type="scientific">Heyndrickxia coagulans</name>
    <name type="common">Weizmannia coagulans</name>
    <dbReference type="NCBI Taxonomy" id="1398"/>
    <lineage>
        <taxon>Bacteria</taxon>
        <taxon>Bacillati</taxon>
        <taxon>Bacillota</taxon>
        <taxon>Bacilli</taxon>
        <taxon>Bacillales</taxon>
        <taxon>Bacillaceae</taxon>
        <taxon>Heyndrickxia</taxon>
    </lineage>
</organism>
<dbReference type="EMBL" id="LQYI01000017">
    <property type="protein sequence ID" value="KYC72835.1"/>
    <property type="molecule type" value="Genomic_DNA"/>
</dbReference>
<proteinExistence type="predicted"/>
<dbReference type="Proteomes" id="UP000075304">
    <property type="component" value="Unassembled WGS sequence"/>
</dbReference>
<feature type="region of interest" description="Disordered" evidence="1">
    <location>
        <begin position="1"/>
        <end position="35"/>
    </location>
</feature>
<reference evidence="2 3" key="1">
    <citation type="submission" date="2016-01" db="EMBL/GenBank/DDBJ databases">
        <title>Genome Sequences of Twelve Sporeforming Bacillus Species Isolated from Foods.</title>
        <authorList>
            <person name="Berendsen E.M."/>
            <person name="Wells-Bennik M.H."/>
            <person name="Krawcyk A.O."/>
            <person name="De Jong A."/>
            <person name="Holsappel S."/>
            <person name="Eijlander R.T."/>
            <person name="Kuipers O.P."/>
        </authorList>
    </citation>
    <scope>NUCLEOTIDE SEQUENCE [LARGE SCALE GENOMIC DNA]</scope>
    <source>
        <strain evidence="2 3">B4099</strain>
    </source>
</reference>
<evidence type="ECO:0000313" key="3">
    <source>
        <dbReference type="Proteomes" id="UP000075304"/>
    </source>
</evidence>
<evidence type="ECO:0000313" key="2">
    <source>
        <dbReference type="EMBL" id="KYC72835.1"/>
    </source>
</evidence>
<accession>A0A150KII7</accession>
<gene>
    <name evidence="2" type="ORF">B4099_1752</name>
</gene>
<evidence type="ECO:0000256" key="1">
    <source>
        <dbReference type="SAM" id="MobiDB-lite"/>
    </source>
</evidence>
<name>A0A150KII7_HEYCO</name>